<dbReference type="OrthoDB" id="964202at2"/>
<dbReference type="EMBL" id="QOWE01000004">
    <property type="protein sequence ID" value="RCR70572.1"/>
    <property type="molecule type" value="Genomic_DNA"/>
</dbReference>
<sequence>MKNRPSDDEDTGFSFRELFSEDETREFYQPVRQLPTRQIAFWSLGLSFLLAGALVFSSLNERSRPVLRQKAVPRSGKKSFLDPVKRRKIDAVVYLRLYSRLLNSSTY</sequence>
<name>A0A368JSZ3_9BACT</name>
<keyword evidence="1" id="KW-1133">Transmembrane helix</keyword>
<comment type="caution">
    <text evidence="2">The sequence shown here is derived from an EMBL/GenBank/DDBJ whole genome shotgun (WGS) entry which is preliminary data.</text>
</comment>
<dbReference type="Proteomes" id="UP000253383">
    <property type="component" value="Unassembled WGS sequence"/>
</dbReference>
<proteinExistence type="predicted"/>
<gene>
    <name evidence="2" type="ORF">DUE52_06395</name>
</gene>
<keyword evidence="1" id="KW-0812">Transmembrane</keyword>
<evidence type="ECO:0000313" key="3">
    <source>
        <dbReference type="Proteomes" id="UP000253383"/>
    </source>
</evidence>
<keyword evidence="3" id="KW-1185">Reference proteome</keyword>
<feature type="transmembrane region" description="Helical" evidence="1">
    <location>
        <begin position="39"/>
        <end position="59"/>
    </location>
</feature>
<dbReference type="RefSeq" id="WP_114405141.1">
    <property type="nucleotide sequence ID" value="NZ_QOWE01000004.1"/>
</dbReference>
<dbReference type="AlphaFoldDB" id="A0A368JSZ3"/>
<evidence type="ECO:0000256" key="1">
    <source>
        <dbReference type="SAM" id="Phobius"/>
    </source>
</evidence>
<evidence type="ECO:0000313" key="2">
    <source>
        <dbReference type="EMBL" id="RCR70572.1"/>
    </source>
</evidence>
<organism evidence="2 3">
    <name type="scientific">Larkinella punicea</name>
    <dbReference type="NCBI Taxonomy" id="2315727"/>
    <lineage>
        <taxon>Bacteria</taxon>
        <taxon>Pseudomonadati</taxon>
        <taxon>Bacteroidota</taxon>
        <taxon>Cytophagia</taxon>
        <taxon>Cytophagales</taxon>
        <taxon>Spirosomataceae</taxon>
        <taxon>Larkinella</taxon>
    </lineage>
</organism>
<accession>A0A368JSZ3</accession>
<reference evidence="2 3" key="1">
    <citation type="submission" date="2018-07" db="EMBL/GenBank/DDBJ databases">
        <title>Genome analysis of Larkinella rosea.</title>
        <authorList>
            <person name="Zhou Z."/>
            <person name="Wang G."/>
        </authorList>
    </citation>
    <scope>NUCLEOTIDE SEQUENCE [LARGE SCALE GENOMIC DNA]</scope>
    <source>
        <strain evidence="3">zzj9</strain>
    </source>
</reference>
<keyword evidence="1" id="KW-0472">Membrane</keyword>
<protein>
    <submittedName>
        <fullName evidence="2">Uncharacterized protein</fullName>
    </submittedName>
</protein>